<dbReference type="AlphaFoldDB" id="A8H267"/>
<evidence type="ECO:0000256" key="1">
    <source>
        <dbReference type="SAM" id="SignalP"/>
    </source>
</evidence>
<accession>A8H267</accession>
<dbReference type="Proteomes" id="UP000002608">
    <property type="component" value="Chromosome"/>
</dbReference>
<dbReference type="STRING" id="398579.Spea_1327"/>
<evidence type="ECO:0000259" key="2">
    <source>
        <dbReference type="Pfam" id="PF16036"/>
    </source>
</evidence>
<sequence>MKSLSTLLLATSVLATSVLVSSSLQAKEVSGVQLDDSVQLDGQTLILNGAGVRSKFFIDLYVGSLYVPTALDSAQAVIDAPSAAVRLNITSGMITADKMKDAITQGFDDATDGNTTPIAAKIEQFMGLFSAEIVEGDQFTLLADKATGVTAYKNGQAQATIAGEDFRQALLKIWLGEQPAQDSLKEAMLGE</sequence>
<organism evidence="3 4">
    <name type="scientific">Shewanella pealeana (strain ATCC 700345 / ANG-SQ1)</name>
    <dbReference type="NCBI Taxonomy" id="398579"/>
    <lineage>
        <taxon>Bacteria</taxon>
        <taxon>Pseudomonadati</taxon>
        <taxon>Pseudomonadota</taxon>
        <taxon>Gammaproteobacteria</taxon>
        <taxon>Alteromonadales</taxon>
        <taxon>Shewanellaceae</taxon>
        <taxon>Shewanella</taxon>
    </lineage>
</organism>
<dbReference type="Gene3D" id="3.50.70.10">
    <property type="match status" value="1"/>
</dbReference>
<dbReference type="InterPro" id="IPR016088">
    <property type="entry name" value="Chalcone_isomerase_3-sand"/>
</dbReference>
<gene>
    <name evidence="3" type="ordered locus">Spea_1327</name>
</gene>
<dbReference type="eggNOG" id="ENOG502ZD7C">
    <property type="taxonomic scope" value="Bacteria"/>
</dbReference>
<keyword evidence="4" id="KW-1185">Reference proteome</keyword>
<reference evidence="3 4" key="1">
    <citation type="submission" date="2007-10" db="EMBL/GenBank/DDBJ databases">
        <title>Complete sequence of Shewanella pealeana ATCC 700345.</title>
        <authorList>
            <consortium name="US DOE Joint Genome Institute"/>
            <person name="Copeland A."/>
            <person name="Lucas S."/>
            <person name="Lapidus A."/>
            <person name="Barry K."/>
            <person name="Glavina del Rio T."/>
            <person name="Dalin E."/>
            <person name="Tice H."/>
            <person name="Pitluck S."/>
            <person name="Chertkov O."/>
            <person name="Brettin T."/>
            <person name="Bruce D."/>
            <person name="Detter J.C."/>
            <person name="Han C."/>
            <person name="Schmutz J."/>
            <person name="Larimer F."/>
            <person name="Land M."/>
            <person name="Hauser L."/>
            <person name="Kyrpides N."/>
            <person name="Kim E."/>
            <person name="Zhao J.-S.Z."/>
            <person name="Manno D."/>
            <person name="Hawari J."/>
            <person name="Richardson P."/>
        </authorList>
    </citation>
    <scope>NUCLEOTIDE SEQUENCE [LARGE SCALE GENOMIC DNA]</scope>
    <source>
        <strain evidence="4">ATCC 700345 / ANG-SQ1</strain>
    </source>
</reference>
<dbReference type="InterPro" id="IPR016087">
    <property type="entry name" value="Chalcone_isomerase"/>
</dbReference>
<dbReference type="SUPFAM" id="SSF54626">
    <property type="entry name" value="Chalcone isomerase"/>
    <property type="match status" value="1"/>
</dbReference>
<dbReference type="InterPro" id="IPR036298">
    <property type="entry name" value="Chalcone_isomerase_sf"/>
</dbReference>
<protein>
    <recommendedName>
        <fullName evidence="2">Chalcone isomerase domain-containing protein</fullName>
    </recommendedName>
</protein>
<dbReference type="EMBL" id="CP000851">
    <property type="protein sequence ID" value="ABV86654.1"/>
    <property type="molecule type" value="Genomic_DNA"/>
</dbReference>
<dbReference type="KEGG" id="spl:Spea_1327"/>
<dbReference type="GO" id="GO:0016872">
    <property type="term" value="F:intramolecular lyase activity"/>
    <property type="evidence" value="ECO:0007669"/>
    <property type="project" value="InterPro"/>
</dbReference>
<dbReference type="OrthoDB" id="270742at2"/>
<dbReference type="HOGENOM" id="CLU_102167_0_0_6"/>
<feature type="signal peptide" evidence="1">
    <location>
        <begin position="1"/>
        <end position="26"/>
    </location>
</feature>
<evidence type="ECO:0000313" key="4">
    <source>
        <dbReference type="Proteomes" id="UP000002608"/>
    </source>
</evidence>
<proteinExistence type="predicted"/>
<keyword evidence="1" id="KW-0732">Signal</keyword>
<dbReference type="Pfam" id="PF16036">
    <property type="entry name" value="Chalcone_3"/>
    <property type="match status" value="1"/>
</dbReference>
<dbReference type="RefSeq" id="WP_012154580.1">
    <property type="nucleotide sequence ID" value="NC_009901.1"/>
</dbReference>
<feature type="chain" id="PRO_5002723208" description="Chalcone isomerase domain-containing protein" evidence="1">
    <location>
        <begin position="27"/>
        <end position="191"/>
    </location>
</feature>
<feature type="domain" description="Chalcone isomerase" evidence="2">
    <location>
        <begin position="26"/>
        <end position="190"/>
    </location>
</feature>
<name>A8H267_SHEPA</name>
<evidence type="ECO:0000313" key="3">
    <source>
        <dbReference type="EMBL" id="ABV86654.1"/>
    </source>
</evidence>